<protein>
    <recommendedName>
        <fullName evidence="1">Heterokaryon incompatibility domain-containing protein</fullName>
    </recommendedName>
</protein>
<dbReference type="OrthoDB" id="5135333at2759"/>
<keyword evidence="3" id="KW-1185">Reference proteome</keyword>
<dbReference type="EMBL" id="NKCI01000015">
    <property type="protein sequence ID" value="RSL68942.1"/>
    <property type="molecule type" value="Genomic_DNA"/>
</dbReference>
<comment type="caution">
    <text evidence="2">The sequence shown here is derived from an EMBL/GenBank/DDBJ whole genome shotgun (WGS) entry which is preliminary data.</text>
</comment>
<dbReference type="AlphaFoldDB" id="A0A428QUD9"/>
<dbReference type="STRING" id="1325734.A0A428QUD9"/>
<sequence>MSTSPGATDQNELLQCKFCQAFLEAAKEVRTRNEKKLASPSTYTQKHRYWKLGAEEVYNGCQVHLGFPEALLKQNIELNAMDYSRENHTAVLLSLGSEVMMLQNFYAGDWMLRAPQLLLINDLSQKPGIPLGRPLDQFIDPTLLLKWKRDCEKVHGRKCQDKSTRLRRPLAFLIDTKQMCLVEPADDMEYVALSYVWGQTPMIKTTRDNVDLLKQPHSLDRLDNKIPATIMDSIKLVPQLEERYVWIDSLCIIQDDPVSCGQQIDQMAAIYDNATLVIIAADGKDAEAGLRGLPHSSGPRLLKPILQLTPDTRFTVKGLPYRASAPWMTRGWTFQESIFSRRKIIFFDNTVRWTCQCCTFCEDIDEAPDKAGSDPLLQAYGNDLGTFNALELSRAPNLRLFADIISVYNQRSFTFEEDAMNAISSTFSVMQQPYPRGFIYGLPVSFFDTFLAWHGLHCGLRRRKGSRKDTACPPSWTWAGWKGRLAGGVRRRLNQPNAISRVIPTLTWYTRESPESPGCVIPFQNDAYHCKTRFMGEKDNLPEGWKYRDDWGYYEHRSFPEMEFKHPVPIGESGDEETQETSYGRYLCAETHRARLWATKSHRDGIPESESSEVKNLIDDSWKKDIIFKHSALLKDSQGCRVGILSIDSDDDYDRIRSVGSPGVPIDVVEISREDYDGSTGSWSFYNVLWVEWEDGVAYRKAMGRVERDSWEGLEKEEISLVMG</sequence>
<dbReference type="Proteomes" id="UP000288168">
    <property type="component" value="Unassembled WGS sequence"/>
</dbReference>
<name>A0A428QUD9_9HYPO</name>
<organism evidence="2 3">
    <name type="scientific">Fusarium duplospermum</name>
    <dbReference type="NCBI Taxonomy" id="1325734"/>
    <lineage>
        <taxon>Eukaryota</taxon>
        <taxon>Fungi</taxon>
        <taxon>Dikarya</taxon>
        <taxon>Ascomycota</taxon>
        <taxon>Pezizomycotina</taxon>
        <taxon>Sordariomycetes</taxon>
        <taxon>Hypocreomycetidae</taxon>
        <taxon>Hypocreales</taxon>
        <taxon>Nectriaceae</taxon>
        <taxon>Fusarium</taxon>
        <taxon>Fusarium solani species complex</taxon>
    </lineage>
</organism>
<proteinExistence type="predicted"/>
<reference evidence="2 3" key="1">
    <citation type="submission" date="2017-06" db="EMBL/GenBank/DDBJ databases">
        <title>Comparative genomic analysis of Ambrosia Fusariam Clade fungi.</title>
        <authorList>
            <person name="Stajich J.E."/>
            <person name="Carrillo J."/>
            <person name="Kijimoto T."/>
            <person name="Eskalen A."/>
            <person name="O'Donnell K."/>
            <person name="Kasson M."/>
        </authorList>
    </citation>
    <scope>NUCLEOTIDE SEQUENCE [LARGE SCALE GENOMIC DNA]</scope>
    <source>
        <strain evidence="2 3">NRRL62584</strain>
    </source>
</reference>
<evidence type="ECO:0000259" key="1">
    <source>
        <dbReference type="Pfam" id="PF06985"/>
    </source>
</evidence>
<gene>
    <name evidence="2" type="ORF">CEP54_002544</name>
</gene>
<accession>A0A428QUD9</accession>
<dbReference type="Pfam" id="PF06985">
    <property type="entry name" value="HET"/>
    <property type="match status" value="1"/>
</dbReference>
<dbReference type="PANTHER" id="PTHR33112:SF12">
    <property type="entry name" value="HETEROKARYON INCOMPATIBILITY DOMAIN-CONTAINING PROTEIN"/>
    <property type="match status" value="1"/>
</dbReference>
<dbReference type="InterPro" id="IPR010730">
    <property type="entry name" value="HET"/>
</dbReference>
<evidence type="ECO:0000313" key="3">
    <source>
        <dbReference type="Proteomes" id="UP000288168"/>
    </source>
</evidence>
<dbReference type="PANTHER" id="PTHR33112">
    <property type="entry name" value="DOMAIN PROTEIN, PUTATIVE-RELATED"/>
    <property type="match status" value="1"/>
</dbReference>
<evidence type="ECO:0000313" key="2">
    <source>
        <dbReference type="EMBL" id="RSL68942.1"/>
    </source>
</evidence>
<feature type="domain" description="Heterokaryon incompatibility" evidence="1">
    <location>
        <begin position="190"/>
        <end position="336"/>
    </location>
</feature>